<proteinExistence type="predicted"/>
<dbReference type="Pfam" id="PF14246">
    <property type="entry name" value="TetR_C_7"/>
    <property type="match status" value="1"/>
</dbReference>
<accession>A0A286DPX1</accession>
<feature type="domain" description="Transcriptional regulator TetR C-terminal Proteobacteria type" evidence="2">
    <location>
        <begin position="20"/>
        <end position="120"/>
    </location>
</feature>
<evidence type="ECO:0000259" key="2">
    <source>
        <dbReference type="Pfam" id="PF14246"/>
    </source>
</evidence>
<evidence type="ECO:0000313" key="4">
    <source>
        <dbReference type="Proteomes" id="UP000219072"/>
    </source>
</evidence>
<protein>
    <submittedName>
        <fullName evidence="3">AefR-like transcriptional repressor, C-terminal region</fullName>
    </submittedName>
</protein>
<reference evidence="3" key="1">
    <citation type="submission" date="2017-09" db="EMBL/GenBank/DDBJ databases">
        <authorList>
            <person name="Ehlers B."/>
            <person name="Leendertz F.H."/>
        </authorList>
    </citation>
    <scope>NUCLEOTIDE SEQUENCE [LARGE SCALE GENOMIC DNA]</scope>
    <source>
        <strain evidence="3">CGMCC 4.7095</strain>
    </source>
</reference>
<feature type="region of interest" description="Disordered" evidence="1">
    <location>
        <begin position="1"/>
        <end position="26"/>
    </location>
</feature>
<dbReference type="AlphaFoldDB" id="A0A286DPX1"/>
<dbReference type="Proteomes" id="UP000219072">
    <property type="component" value="Unassembled WGS sequence"/>
</dbReference>
<feature type="compositionally biased region" description="Basic and acidic residues" evidence="1">
    <location>
        <begin position="10"/>
        <end position="24"/>
    </location>
</feature>
<dbReference type="InterPro" id="IPR039536">
    <property type="entry name" value="TetR_C_Proteobacteria"/>
</dbReference>
<keyword evidence="4" id="KW-1185">Reference proteome</keyword>
<evidence type="ECO:0000256" key="1">
    <source>
        <dbReference type="SAM" id="MobiDB-lite"/>
    </source>
</evidence>
<dbReference type="EMBL" id="OCNE01000002">
    <property type="protein sequence ID" value="SOD60727.1"/>
    <property type="molecule type" value="Genomic_DNA"/>
</dbReference>
<dbReference type="RefSeq" id="WP_212615822.1">
    <property type="nucleotide sequence ID" value="NZ_OCNE01000002.1"/>
</dbReference>
<evidence type="ECO:0000313" key="3">
    <source>
        <dbReference type="EMBL" id="SOD60727.1"/>
    </source>
</evidence>
<dbReference type="Gene3D" id="1.10.357.10">
    <property type="entry name" value="Tetracycline Repressor, domain 2"/>
    <property type="match status" value="1"/>
</dbReference>
<organism evidence="3 4">
    <name type="scientific">Streptomyces zhaozhouensis</name>
    <dbReference type="NCBI Taxonomy" id="1300267"/>
    <lineage>
        <taxon>Bacteria</taxon>
        <taxon>Bacillati</taxon>
        <taxon>Actinomycetota</taxon>
        <taxon>Actinomycetes</taxon>
        <taxon>Kitasatosporales</taxon>
        <taxon>Streptomycetaceae</taxon>
        <taxon>Streptomyces</taxon>
    </lineage>
</organism>
<name>A0A286DPX1_9ACTN</name>
<gene>
    <name evidence="3" type="ORF">SAMN06297387_102237</name>
</gene>
<sequence>MQSLGNAHGGPHDQGDHGDDDSRALRRLPYAEVGRFPEVVELVGAYGPHRVVRALADPLGRLTLAGRLAADEPALAAEQLMALLIGPMEARSRMGTRVVPGDESREVARAAVATFLRVYGR</sequence>